<protein>
    <recommendedName>
        <fullName evidence="4">LapB rubredoxin metal binding domain-containing protein</fullName>
    </recommendedName>
</protein>
<dbReference type="Pfam" id="PF13432">
    <property type="entry name" value="TPR_16"/>
    <property type="match status" value="1"/>
</dbReference>
<dbReference type="InterPro" id="IPR041166">
    <property type="entry name" value="Rubredoxin_2"/>
</dbReference>
<feature type="domain" description="LapB rubredoxin metal binding" evidence="4">
    <location>
        <begin position="336"/>
        <end position="363"/>
    </location>
</feature>
<dbReference type="InterPro" id="IPR051012">
    <property type="entry name" value="CellSynth/LPSAsmb/PSIAsmb"/>
</dbReference>
<keyword evidence="3" id="KW-0802">TPR repeat</keyword>
<evidence type="ECO:0000256" key="3">
    <source>
        <dbReference type="ARBA" id="ARBA00022803"/>
    </source>
</evidence>
<evidence type="ECO:0000313" key="6">
    <source>
        <dbReference type="Proteomes" id="UP000268469"/>
    </source>
</evidence>
<evidence type="ECO:0000256" key="1">
    <source>
        <dbReference type="ARBA" id="ARBA00022723"/>
    </source>
</evidence>
<dbReference type="GO" id="GO:0046872">
    <property type="term" value="F:metal ion binding"/>
    <property type="evidence" value="ECO:0007669"/>
    <property type="project" value="UniProtKB-KW"/>
</dbReference>
<gene>
    <name evidence="5" type="ORF">DRP53_06825</name>
</gene>
<dbReference type="Pfam" id="PF18073">
    <property type="entry name" value="Zn_ribbon_LapB"/>
    <property type="match status" value="1"/>
</dbReference>
<dbReference type="Gene3D" id="1.25.40.10">
    <property type="entry name" value="Tetratricopeptide repeat domain"/>
    <property type="match status" value="2"/>
</dbReference>
<keyword evidence="1" id="KW-0479">Metal-binding</keyword>
<comment type="caution">
    <text evidence="5">The sequence shown here is derived from an EMBL/GenBank/DDBJ whole genome shotgun (WGS) entry which is preliminary data.</text>
</comment>
<keyword evidence="2" id="KW-0677">Repeat</keyword>
<dbReference type="AlphaFoldDB" id="A0A660SH20"/>
<dbReference type="Proteomes" id="UP000268469">
    <property type="component" value="Unassembled WGS sequence"/>
</dbReference>
<dbReference type="EMBL" id="QNBE01000062">
    <property type="protein sequence ID" value="RKX69872.1"/>
    <property type="molecule type" value="Genomic_DNA"/>
</dbReference>
<name>A0A660SH20_UNCW3</name>
<dbReference type="PANTHER" id="PTHR45586:SF1">
    <property type="entry name" value="LIPOPOLYSACCHARIDE ASSEMBLY PROTEIN B"/>
    <property type="match status" value="1"/>
</dbReference>
<evidence type="ECO:0000313" key="5">
    <source>
        <dbReference type="EMBL" id="RKX69872.1"/>
    </source>
</evidence>
<dbReference type="SUPFAM" id="SSF48452">
    <property type="entry name" value="TPR-like"/>
    <property type="match status" value="1"/>
</dbReference>
<sequence>MIPIIIGAAAIGLILLTFFLPRKRKVNHPYLEALNCLLSGRREEAIKYLREAVRIDSENIDAYLRLGDLWRQQGDGEKALRIHQSLTVRSGLTKEMRKRIDFALALDYLAMGNHKRAIAILKELVRKSKDRDALDYLLKIFEDEGQFIEAIEFLKEGGKRLVDRRRQAIYYLMAGKDLLERDPKRGEDYLKEAHKLSSNSPMVLATLAELDHKAKRFDLALGRWQKLLWEYPDLLMAVKDRLENTYFEANRYGDIEGLYEQVLNRHQYNIPVSLALIRIYQKKGENNKLKSILERLKEYRARLLLPRLIELDLHLGSGPARELLERLIDEGEPFRYHCSVCGKDQSEFTWRCPNCGAWESLRPSFLF</sequence>
<dbReference type="PANTHER" id="PTHR45586">
    <property type="entry name" value="TPR REPEAT-CONTAINING PROTEIN PA4667"/>
    <property type="match status" value="1"/>
</dbReference>
<accession>A0A660SH20</accession>
<dbReference type="Pfam" id="PF14559">
    <property type="entry name" value="TPR_19"/>
    <property type="match status" value="1"/>
</dbReference>
<proteinExistence type="predicted"/>
<reference evidence="5 6" key="1">
    <citation type="submission" date="2018-06" db="EMBL/GenBank/DDBJ databases">
        <title>Extensive metabolic versatility and redundancy in microbially diverse, dynamic hydrothermal sediments.</title>
        <authorList>
            <person name="Dombrowski N."/>
            <person name="Teske A."/>
            <person name="Baker B.J."/>
        </authorList>
    </citation>
    <scope>NUCLEOTIDE SEQUENCE [LARGE SCALE GENOMIC DNA]</scope>
    <source>
        <strain evidence="5">B36_G15</strain>
    </source>
</reference>
<evidence type="ECO:0000256" key="2">
    <source>
        <dbReference type="ARBA" id="ARBA00022737"/>
    </source>
</evidence>
<evidence type="ECO:0000259" key="4">
    <source>
        <dbReference type="Pfam" id="PF18073"/>
    </source>
</evidence>
<organism evidence="5 6">
    <name type="scientific">candidate division WOR-3 bacterium</name>
    <dbReference type="NCBI Taxonomy" id="2052148"/>
    <lineage>
        <taxon>Bacteria</taxon>
        <taxon>Bacteria division WOR-3</taxon>
    </lineage>
</organism>
<dbReference type="InterPro" id="IPR011990">
    <property type="entry name" value="TPR-like_helical_dom_sf"/>
</dbReference>